<name>A0A974HWL3_XENLA</name>
<dbReference type="Proteomes" id="UP000694892">
    <property type="component" value="Chromosome 2S"/>
</dbReference>
<protein>
    <submittedName>
        <fullName evidence="2">Uncharacterized protein</fullName>
    </submittedName>
</protein>
<dbReference type="EMBL" id="CM004469">
    <property type="protein sequence ID" value="OCT93092.1"/>
    <property type="molecule type" value="Genomic_DNA"/>
</dbReference>
<evidence type="ECO:0000313" key="3">
    <source>
        <dbReference type="Proteomes" id="UP000694892"/>
    </source>
</evidence>
<evidence type="ECO:0000313" key="2">
    <source>
        <dbReference type="EMBL" id="OCT93092.1"/>
    </source>
</evidence>
<reference evidence="3" key="1">
    <citation type="journal article" date="2016" name="Nature">
        <title>Genome evolution in the allotetraploid frog Xenopus laevis.</title>
        <authorList>
            <person name="Session A.M."/>
            <person name="Uno Y."/>
            <person name="Kwon T."/>
            <person name="Chapman J.A."/>
            <person name="Toyoda A."/>
            <person name="Takahashi S."/>
            <person name="Fukui A."/>
            <person name="Hikosaka A."/>
            <person name="Suzuki A."/>
            <person name="Kondo M."/>
            <person name="van Heeringen S.J."/>
            <person name="Quigley I."/>
            <person name="Heinz S."/>
            <person name="Ogino H."/>
            <person name="Ochi H."/>
            <person name="Hellsten U."/>
            <person name="Lyons J.B."/>
            <person name="Simakov O."/>
            <person name="Putnam N."/>
            <person name="Stites J."/>
            <person name="Kuroki Y."/>
            <person name="Tanaka T."/>
            <person name="Michiue T."/>
            <person name="Watanabe M."/>
            <person name="Bogdanovic O."/>
            <person name="Lister R."/>
            <person name="Georgiou G."/>
            <person name="Paranjpe S.S."/>
            <person name="van Kruijsbergen I."/>
            <person name="Shu S."/>
            <person name="Carlson J."/>
            <person name="Kinoshita T."/>
            <person name="Ohta Y."/>
            <person name="Mawaribuchi S."/>
            <person name="Jenkins J."/>
            <person name="Grimwood J."/>
            <person name="Schmutz J."/>
            <person name="Mitros T."/>
            <person name="Mozaffari S.V."/>
            <person name="Suzuki Y."/>
            <person name="Haramoto Y."/>
            <person name="Yamamoto T.S."/>
            <person name="Takagi C."/>
            <person name="Heald R."/>
            <person name="Miller K."/>
            <person name="Haudenschild C."/>
            <person name="Kitzman J."/>
            <person name="Nakayama T."/>
            <person name="Izutsu Y."/>
            <person name="Robert J."/>
            <person name="Fortriede J."/>
            <person name="Burns K."/>
            <person name="Lotay V."/>
            <person name="Karimi K."/>
            <person name="Yasuoka Y."/>
            <person name="Dichmann D.S."/>
            <person name="Flajnik M.F."/>
            <person name="Houston D.W."/>
            <person name="Shendure J."/>
            <person name="DuPasquier L."/>
            <person name="Vize P.D."/>
            <person name="Zorn A.M."/>
            <person name="Ito M."/>
            <person name="Marcotte E.M."/>
            <person name="Wallingford J.B."/>
            <person name="Ito Y."/>
            <person name="Asashima M."/>
            <person name="Ueno N."/>
            <person name="Matsuda Y."/>
            <person name="Veenstra G.J."/>
            <person name="Fujiyama A."/>
            <person name="Harland R.M."/>
            <person name="Taira M."/>
            <person name="Rokhsar D.S."/>
        </authorList>
    </citation>
    <scope>NUCLEOTIDE SEQUENCE [LARGE SCALE GENOMIC DNA]</scope>
    <source>
        <strain evidence="3">J</strain>
    </source>
</reference>
<gene>
    <name evidence="2" type="ORF">XELAEV_18016159mg</name>
</gene>
<proteinExistence type="predicted"/>
<accession>A0A974HWL3</accession>
<dbReference type="AlphaFoldDB" id="A0A974HWL3"/>
<feature type="coiled-coil region" evidence="1">
    <location>
        <begin position="119"/>
        <end position="160"/>
    </location>
</feature>
<keyword evidence="1" id="KW-0175">Coiled coil</keyword>
<evidence type="ECO:0000256" key="1">
    <source>
        <dbReference type="SAM" id="Coils"/>
    </source>
</evidence>
<organism evidence="2 3">
    <name type="scientific">Xenopus laevis</name>
    <name type="common">African clawed frog</name>
    <dbReference type="NCBI Taxonomy" id="8355"/>
    <lineage>
        <taxon>Eukaryota</taxon>
        <taxon>Metazoa</taxon>
        <taxon>Chordata</taxon>
        <taxon>Craniata</taxon>
        <taxon>Vertebrata</taxon>
        <taxon>Euteleostomi</taxon>
        <taxon>Amphibia</taxon>
        <taxon>Batrachia</taxon>
        <taxon>Anura</taxon>
        <taxon>Pipoidea</taxon>
        <taxon>Pipidae</taxon>
        <taxon>Xenopodinae</taxon>
        <taxon>Xenopus</taxon>
        <taxon>Xenopus</taxon>
    </lineage>
</organism>
<sequence length="186" mass="22252">MDYIATQHFRSEPSKFQAKPENWKTIPQNEYLSNRYSNLYQIKWHIKESYQTGNPSKNWTVRVKSGQLRTCRCYKHLPYEFLQKHNKLDHYLLSVQQAANPEQILELSRVVALKLMDKIAGLQMEHKDTKDAIQNINENMAHLRKELDEIKAQLVILKRNEESIWKHFAYIFASLNFNVFTRSFRH</sequence>